<feature type="transmembrane region" description="Helical" evidence="1">
    <location>
        <begin position="388"/>
        <end position="407"/>
    </location>
</feature>
<feature type="transmembrane region" description="Helical" evidence="1">
    <location>
        <begin position="125"/>
        <end position="146"/>
    </location>
</feature>
<reference evidence="2 3" key="1">
    <citation type="submission" date="2023-09" db="EMBL/GenBank/DDBJ databases">
        <authorList>
            <person name="Rey-Velasco X."/>
        </authorList>
    </citation>
    <scope>NUCLEOTIDE SEQUENCE [LARGE SCALE GENOMIC DNA]</scope>
    <source>
        <strain evidence="2 3">W311</strain>
    </source>
</reference>
<evidence type="ECO:0000313" key="2">
    <source>
        <dbReference type="EMBL" id="WNO54362.1"/>
    </source>
</evidence>
<keyword evidence="1" id="KW-0812">Transmembrane</keyword>
<keyword evidence="1" id="KW-0472">Membrane</keyword>
<organism evidence="2 3">
    <name type="scientific">Stakelama saccharophila</name>
    <dbReference type="NCBI Taxonomy" id="3075605"/>
    <lineage>
        <taxon>Bacteria</taxon>
        <taxon>Pseudomonadati</taxon>
        <taxon>Pseudomonadota</taxon>
        <taxon>Alphaproteobacteria</taxon>
        <taxon>Sphingomonadales</taxon>
        <taxon>Sphingomonadaceae</taxon>
        <taxon>Stakelama</taxon>
    </lineage>
</organism>
<feature type="transmembrane region" description="Helical" evidence="1">
    <location>
        <begin position="304"/>
        <end position="325"/>
    </location>
</feature>
<feature type="transmembrane region" description="Helical" evidence="1">
    <location>
        <begin position="152"/>
        <end position="174"/>
    </location>
</feature>
<feature type="transmembrane region" description="Helical" evidence="1">
    <location>
        <begin position="414"/>
        <end position="435"/>
    </location>
</feature>
<feature type="transmembrane region" description="Helical" evidence="1">
    <location>
        <begin position="280"/>
        <end position="298"/>
    </location>
</feature>
<keyword evidence="1" id="KW-1133">Transmembrane helix</keyword>
<feature type="transmembrane region" description="Helical" evidence="1">
    <location>
        <begin position="246"/>
        <end position="268"/>
    </location>
</feature>
<feature type="transmembrane region" description="Helical" evidence="1">
    <location>
        <begin position="30"/>
        <end position="48"/>
    </location>
</feature>
<sequence>MRLALPAVGTVARLIRLPAGDTLARLNDRYWLRASMLVWLGVAIWFFWDRWPYIYWLALRDTDDNMRLMQVRALLSGQGWYDLTNYRLNPPQGFNIHWSRIVDLPIAGLILFFRLFTSNWWAERLAAGIAPLIPLSVVIGALGFTVRRLVGAFSWPLMIAMLLLSSGPAILMFYPMRIDHHGWQLAALTLTVAGLADDRRVRGGAIIGASSAFSLAIGLEMLPYCAMAGAILTLRWIWDRDDARRLLVYALTLGGGVAIGFAGFASYANRAMRCDALTPVYLATVTLSAALLFVLAWVNPRARLIRLTLAVLAGAAIAAAFAAAFPQCLGRPEGASPELYRVWLDNVREAKPIYEHPLRNIVRIATLPVIGLIGAIVATVVAWRRGRFMLWLPAALFTAFACAMLLWQVRAGPAAELLALPGATALAWIVIPWLVTRRGWMPKVVGAGVGAAILAAVFAGVLLGWFRVDPMNEYHRVVNRANARCASYSRLKQLDRLPPQVIFTHVDLGPRLVTVTHHDAVAGPYHRNGPAILDVHHAFEGTPERAHRIMKRHHATLLLVCPNMSETTVYRASAPDGFYARLSHDKVPGWLTPVELPKDSPFRAWRIR</sequence>
<dbReference type="EMBL" id="CP135076">
    <property type="protein sequence ID" value="WNO54362.1"/>
    <property type="molecule type" value="Genomic_DNA"/>
</dbReference>
<feature type="transmembrane region" description="Helical" evidence="1">
    <location>
        <begin position="447"/>
        <end position="466"/>
    </location>
</feature>
<evidence type="ECO:0000256" key="1">
    <source>
        <dbReference type="SAM" id="Phobius"/>
    </source>
</evidence>
<keyword evidence="3" id="KW-1185">Reference proteome</keyword>
<dbReference type="Proteomes" id="UP001302249">
    <property type="component" value="Chromosome"/>
</dbReference>
<protein>
    <submittedName>
        <fullName evidence="2">AcrB/AcrD/AcrF family protein</fullName>
    </submittedName>
</protein>
<proteinExistence type="predicted"/>
<accession>A0ABZ0BAX6</accession>
<gene>
    <name evidence="2" type="ORF">RPR59_03645</name>
</gene>
<evidence type="ECO:0000313" key="3">
    <source>
        <dbReference type="Proteomes" id="UP001302249"/>
    </source>
</evidence>
<feature type="transmembrane region" description="Helical" evidence="1">
    <location>
        <begin position="205"/>
        <end position="234"/>
    </location>
</feature>
<feature type="transmembrane region" description="Helical" evidence="1">
    <location>
        <begin position="361"/>
        <end position="382"/>
    </location>
</feature>
<dbReference type="RefSeq" id="WP_313916760.1">
    <property type="nucleotide sequence ID" value="NZ_CP135076.1"/>
</dbReference>
<name>A0ABZ0BAX6_9SPHN</name>